<evidence type="ECO:0000256" key="3">
    <source>
        <dbReference type="ARBA" id="ARBA00022771"/>
    </source>
</evidence>
<feature type="region of interest" description="Disordered" evidence="8">
    <location>
        <begin position="1941"/>
        <end position="1973"/>
    </location>
</feature>
<dbReference type="PANTHER" id="PTHR46695">
    <property type="entry name" value="ZINC FINGER CCCH DOMAIN-CONTAINING PROTEIN 44-RELATED"/>
    <property type="match status" value="1"/>
</dbReference>
<feature type="compositionally biased region" description="Low complexity" evidence="8">
    <location>
        <begin position="726"/>
        <end position="738"/>
    </location>
</feature>
<name>A0AAV8PUC8_ENSVE</name>
<dbReference type="InterPro" id="IPR036885">
    <property type="entry name" value="SWIB_MDM2_dom_sf"/>
</dbReference>
<feature type="compositionally biased region" description="Polar residues" evidence="8">
    <location>
        <begin position="1049"/>
        <end position="1068"/>
    </location>
</feature>
<feature type="region of interest" description="Disordered" evidence="8">
    <location>
        <begin position="290"/>
        <end position="339"/>
    </location>
</feature>
<dbReference type="SUPFAM" id="SSF57716">
    <property type="entry name" value="Glucocorticoid receptor-like (DNA-binding domain)"/>
    <property type="match status" value="1"/>
</dbReference>
<dbReference type="CDD" id="cd19757">
    <property type="entry name" value="Bbox1"/>
    <property type="match status" value="1"/>
</dbReference>
<dbReference type="SUPFAM" id="SSF57903">
    <property type="entry name" value="FYVE/PHD zinc finger"/>
    <property type="match status" value="1"/>
</dbReference>
<dbReference type="PROSITE" id="PS51360">
    <property type="entry name" value="PLUS3"/>
    <property type="match status" value="1"/>
</dbReference>
<feature type="region of interest" description="Disordered" evidence="8">
    <location>
        <begin position="1"/>
        <end position="41"/>
    </location>
</feature>
<feature type="compositionally biased region" description="Basic residues" evidence="8">
    <location>
        <begin position="1951"/>
        <end position="1960"/>
    </location>
</feature>
<reference evidence="13 14" key="1">
    <citation type="submission" date="2022-12" db="EMBL/GenBank/DDBJ databases">
        <title>Chromosome-scale assembly of the Ensete ventricosum genome.</title>
        <authorList>
            <person name="Dussert Y."/>
            <person name="Stocks J."/>
            <person name="Wendawek A."/>
            <person name="Woldeyes F."/>
            <person name="Nichols R.A."/>
            <person name="Borrell J.S."/>
        </authorList>
    </citation>
    <scope>NUCLEOTIDE SEQUENCE [LARGE SCALE GENOMIC DNA]</scope>
    <source>
        <strain evidence="14">cv. Maze</strain>
        <tissue evidence="13">Seeds</tissue>
    </source>
</reference>
<evidence type="ECO:0000259" key="12">
    <source>
        <dbReference type="PROSITE" id="PS51925"/>
    </source>
</evidence>
<evidence type="ECO:0000256" key="4">
    <source>
        <dbReference type="ARBA" id="ARBA00022833"/>
    </source>
</evidence>
<feature type="domain" description="GATA-type" evidence="9">
    <location>
        <begin position="1966"/>
        <end position="2002"/>
    </location>
</feature>
<evidence type="ECO:0000256" key="7">
    <source>
        <dbReference type="PROSITE-ProRule" id="PRU00094"/>
    </source>
</evidence>
<dbReference type="InterPro" id="IPR003121">
    <property type="entry name" value="SWIB_MDM2_domain"/>
</dbReference>
<evidence type="ECO:0000256" key="5">
    <source>
        <dbReference type="ARBA" id="ARBA00023125"/>
    </source>
</evidence>
<feature type="domain" description="Plus3" evidence="11">
    <location>
        <begin position="481"/>
        <end position="613"/>
    </location>
</feature>
<dbReference type="InterPro" id="IPR000679">
    <property type="entry name" value="Znf_GATA"/>
</dbReference>
<dbReference type="InterPro" id="IPR036128">
    <property type="entry name" value="Plus3-like_sf"/>
</dbReference>
<evidence type="ECO:0008006" key="15">
    <source>
        <dbReference type="Google" id="ProtNLM"/>
    </source>
</evidence>
<dbReference type="EMBL" id="JAQQAF010000008">
    <property type="protein sequence ID" value="KAJ8464558.1"/>
    <property type="molecule type" value="Genomic_DNA"/>
</dbReference>
<protein>
    <recommendedName>
        <fullName evidence="15">Zinc finger CCCH domain-containing protein 44</fullName>
    </recommendedName>
</protein>
<dbReference type="Pfam" id="PF02213">
    <property type="entry name" value="GYF"/>
    <property type="match status" value="1"/>
</dbReference>
<keyword evidence="4" id="KW-0862">Zinc</keyword>
<dbReference type="InterPro" id="IPR001965">
    <property type="entry name" value="Znf_PHD"/>
</dbReference>
<dbReference type="GO" id="GO:0043565">
    <property type="term" value="F:sequence-specific DNA binding"/>
    <property type="evidence" value="ECO:0007669"/>
    <property type="project" value="InterPro"/>
</dbReference>
<evidence type="ECO:0000259" key="9">
    <source>
        <dbReference type="PROSITE" id="PS50114"/>
    </source>
</evidence>
<dbReference type="CDD" id="cd00202">
    <property type="entry name" value="ZnF_GATA"/>
    <property type="match status" value="1"/>
</dbReference>
<feature type="region of interest" description="Disordered" evidence="8">
    <location>
        <begin position="1617"/>
        <end position="1673"/>
    </location>
</feature>
<comment type="caution">
    <text evidence="13">The sequence shown here is derived from an EMBL/GenBank/DDBJ whole genome shotgun (WGS) entry which is preliminary data.</text>
</comment>
<dbReference type="InterPro" id="IPR035445">
    <property type="entry name" value="GYF-like_dom_sf"/>
</dbReference>
<dbReference type="PROSITE" id="PS01359">
    <property type="entry name" value="ZF_PHD_1"/>
    <property type="match status" value="1"/>
</dbReference>
<dbReference type="GO" id="GO:0008270">
    <property type="term" value="F:zinc ion binding"/>
    <property type="evidence" value="ECO:0007669"/>
    <property type="project" value="UniProtKB-KW"/>
</dbReference>
<dbReference type="FunFam" id="3.30.40.10:FF:000303">
    <property type="entry name" value="Zinc finger CCCH domain-containing protein 19"/>
    <property type="match status" value="1"/>
</dbReference>
<dbReference type="PROSITE" id="PS51925">
    <property type="entry name" value="SWIB_MDM2"/>
    <property type="match status" value="1"/>
</dbReference>
<organism evidence="13 14">
    <name type="scientific">Ensete ventricosum</name>
    <name type="common">Abyssinian banana</name>
    <name type="synonym">Musa ensete</name>
    <dbReference type="NCBI Taxonomy" id="4639"/>
    <lineage>
        <taxon>Eukaryota</taxon>
        <taxon>Viridiplantae</taxon>
        <taxon>Streptophyta</taxon>
        <taxon>Embryophyta</taxon>
        <taxon>Tracheophyta</taxon>
        <taxon>Spermatophyta</taxon>
        <taxon>Magnoliopsida</taxon>
        <taxon>Liliopsida</taxon>
        <taxon>Zingiberales</taxon>
        <taxon>Musaceae</taxon>
        <taxon>Ensete</taxon>
    </lineage>
</organism>
<feature type="region of interest" description="Disordered" evidence="8">
    <location>
        <begin position="1226"/>
        <end position="1268"/>
    </location>
</feature>
<dbReference type="InterPro" id="IPR058668">
    <property type="entry name" value="NERD_dom"/>
</dbReference>
<evidence type="ECO:0000256" key="6">
    <source>
        <dbReference type="ARBA" id="ARBA00023159"/>
    </source>
</evidence>
<dbReference type="Gene3D" id="3.30.40.10">
    <property type="entry name" value="Zinc/RING finger domain, C3HC4 (zinc finger)"/>
    <property type="match status" value="1"/>
</dbReference>
<feature type="region of interest" description="Disordered" evidence="8">
    <location>
        <begin position="95"/>
        <end position="117"/>
    </location>
</feature>
<feature type="compositionally biased region" description="Polar residues" evidence="8">
    <location>
        <begin position="1386"/>
        <end position="1399"/>
    </location>
</feature>
<feature type="compositionally biased region" description="Polar residues" evidence="8">
    <location>
        <begin position="1310"/>
        <end position="1324"/>
    </location>
</feature>
<feature type="compositionally biased region" description="Basic and acidic residues" evidence="8">
    <location>
        <begin position="663"/>
        <end position="674"/>
    </location>
</feature>
<feature type="region of interest" description="Disordered" evidence="8">
    <location>
        <begin position="1298"/>
        <end position="1324"/>
    </location>
</feature>
<dbReference type="Pfam" id="PF25980">
    <property type="entry name" value="NERD_plant"/>
    <property type="match status" value="1"/>
</dbReference>
<feature type="region of interest" description="Disordered" evidence="8">
    <location>
        <begin position="1187"/>
        <end position="1207"/>
    </location>
</feature>
<keyword evidence="3 7" id="KW-0863">Zinc-finger</keyword>
<dbReference type="PROSITE" id="PS00344">
    <property type="entry name" value="GATA_ZN_FINGER_1"/>
    <property type="match status" value="1"/>
</dbReference>
<dbReference type="SUPFAM" id="SSF159042">
    <property type="entry name" value="Plus3-like"/>
    <property type="match status" value="1"/>
</dbReference>
<feature type="compositionally biased region" description="Basic residues" evidence="8">
    <location>
        <begin position="311"/>
        <end position="320"/>
    </location>
</feature>
<keyword evidence="6" id="KW-0010">Activator</keyword>
<dbReference type="SMART" id="SM00444">
    <property type="entry name" value="GYF"/>
    <property type="match status" value="1"/>
</dbReference>
<dbReference type="Gene3D" id="1.10.245.10">
    <property type="entry name" value="SWIB/MDM2 domain"/>
    <property type="match status" value="1"/>
</dbReference>
<evidence type="ECO:0000313" key="13">
    <source>
        <dbReference type="EMBL" id="KAJ8464558.1"/>
    </source>
</evidence>
<feature type="compositionally biased region" description="Low complexity" evidence="8">
    <location>
        <begin position="1839"/>
        <end position="1850"/>
    </location>
</feature>
<feature type="compositionally biased region" description="Basic residues" evidence="8">
    <location>
        <begin position="98"/>
        <end position="107"/>
    </location>
</feature>
<comment type="similarity">
    <text evidence="1">Belongs to the type IV zinc-finger family. Class A subfamily.</text>
</comment>
<dbReference type="PANTHER" id="PTHR46695:SF4">
    <property type="entry name" value="ZINC FINGER CCCH DOMAIN-CONTAINING PROTEIN 44"/>
    <property type="match status" value="1"/>
</dbReference>
<dbReference type="SMART" id="SM00401">
    <property type="entry name" value="ZnF_GATA"/>
    <property type="match status" value="1"/>
</dbReference>
<proteinExistence type="inferred from homology"/>
<dbReference type="InterPro" id="IPR004343">
    <property type="entry name" value="Plus-3_dom"/>
</dbReference>
<dbReference type="FunFam" id="3.30.50.10:FF:000018">
    <property type="entry name" value="GATA transcription factor"/>
    <property type="match status" value="1"/>
</dbReference>
<dbReference type="Gene3D" id="3.30.1490.40">
    <property type="match status" value="1"/>
</dbReference>
<dbReference type="InterPro" id="IPR019835">
    <property type="entry name" value="SWIB_domain"/>
</dbReference>
<dbReference type="InterPro" id="IPR003169">
    <property type="entry name" value="GYF"/>
</dbReference>
<feature type="region of interest" description="Disordered" evidence="8">
    <location>
        <begin position="1002"/>
        <end position="1068"/>
    </location>
</feature>
<feature type="compositionally biased region" description="Gly residues" evidence="8">
    <location>
        <begin position="1620"/>
        <end position="1634"/>
    </location>
</feature>
<feature type="compositionally biased region" description="Polar residues" evidence="8">
    <location>
        <begin position="714"/>
        <end position="725"/>
    </location>
</feature>
<dbReference type="PROSITE" id="PS50114">
    <property type="entry name" value="GATA_ZN_FINGER_2"/>
    <property type="match status" value="1"/>
</dbReference>
<dbReference type="PROSITE" id="PS50829">
    <property type="entry name" value="GYF"/>
    <property type="match status" value="1"/>
</dbReference>
<dbReference type="SMART" id="SM00249">
    <property type="entry name" value="PHD"/>
    <property type="match status" value="1"/>
</dbReference>
<dbReference type="Gene3D" id="3.30.50.10">
    <property type="entry name" value="Erythroid Transcription Factor GATA-1, subunit A"/>
    <property type="match status" value="1"/>
</dbReference>
<evidence type="ECO:0000256" key="2">
    <source>
        <dbReference type="ARBA" id="ARBA00022723"/>
    </source>
</evidence>
<dbReference type="InterPro" id="IPR019786">
    <property type="entry name" value="Zinc_finger_PHD-type_CS"/>
</dbReference>
<dbReference type="SUPFAM" id="SSF47592">
    <property type="entry name" value="SWIB/MDM2 domain"/>
    <property type="match status" value="1"/>
</dbReference>
<sequence length="2053" mass="224921">MEPRDGDLQDAYFPHPFDDAVVQHTPPPPVSPDDEEADQGDPRVVGAFEVDESQLVSSPFALAPAFEPSHHEDAAVGEEALPMCEAAAAAAVETSGPVKRKRGRPPKAHGAGKAPVPKKKKEEEEVCFICFDGGDLVLCDRRGCPKVYHPACINRDEAFFRSRARWNCGWHICSICQKAATYMCFTCTYSLCKACIREARFFCVRGNKGFCEACYRTIMMIESNGQDNEEKVRVDFDDKSSWEYLFKVYWLTLKGKLSVTIEELHNAKIPWKGCDTSMYNEETSDELYNANDDHEASSDSTSGHHEGSISSRKKVRKRSKKSAEIEVPAQDVDSEKKSLSEHSKWASPVLLEFVEHMKSGDKSVLSQFDVQALLLEYIKRNNLRDPRRKSQIICDARLQNMFGKLRVGHFEMLKLLESHFLIKEAPQIGMADNQGGTIDSDSGQIDAEEHNMTSIGSDKRLKTRKRVGERELQANLDEYAAVDAHNINLIYLRRNLMEDLINDDNFSKNIVGSFVRIRISGAGQKQDMYRLVQVIGTHVLAEKYKLGKKTTDIALEILNLNKTEILSIDSISNQDFTEEECRRLRQSIKCGLINRLTVGNLLEKAQVLQEVRVKDWLENEKLRLSHLRDRASETGRRKELRECVEKLQILNKPEEYQRRIREVPEIHVDTHMDPNYESPEEEADDKKEDNFNRSRGSLSRRKGKELISPGRRGSISNYHLNDATNSLSTSWTSGTQTGGAEEKIETIVALGDRKCEISRTESNIGWTNSLGTLMNGNKLVTGVEHPYGVAPDVMISSPGVPLPSNVSESDKVWQYQDPSGKIQGPFSMSQLRKWSSTGYFPPDLRVWLKSQKQEDSMLLADLMSDFLKDTQQKEPQLTNVSQPTNFEAEANTGHNLDIVPRGNTNPTFAGIKQNNHWSANQNDITMSIAGYKMSNVDRWAPHAAKYIEPRRELMITQERRIGISPRAWESTKDTNAWYGQHTSHNNPNTKISVQFAGNPYDSPAYQVTGGQASNAEGWNRNEEHGSSWSSFRSKPTRPSEQGYDERHSNWSSSGQHSHQVSAQYQQMQPVSYSKRQWVNDAHNQPTPIPQLSGMVWTSDRDHLSASSAGAAISVQSAGCGWEATPSADISEFHQLAAGSMEDKVSVPEMTSARGWAKSSCNLLSESAAPEVWGSGSTASLATSGANQNFGKVDNLGEPSWAGKQEKPFESNATTLSGSFMKKSHFFESSCPSPTPSSERDDIPLSQISEPDPDNKWNEASGTPAAESEAIAPDTTVLASMPLDLSVLSAQVVRSMDEMADQSPEIEKLSPFSSATENNQPYLAGTNDNLGNLALSPIPAAKPDAVESVSVRESDSMVDSQVVSELKEAKYVLDGLHASGSSSGSGLDQNQAKNPESFSGSKCVLEDTKLPSPTPASEPSGWVLDIDSTSGKSQSDTLGSSDVFVSPLSPIRSDPCITGPAALGNPASSIAIGASDKGWTQGSANIIWGISGQQQTSTETGWMMPNPKRAGANTSWVTPAQGNREENLGWVTQRNMNPNAGRGVPPASSSGSNWEETIKVNSEAGAGWGVTETGNTIWSPQKQQGNDNTGWVSVLGSNNAGWSSSAGYQDVSISQKRHGGDGYYGGREPGHGGGSNPRNKTFIGGDGGGGWSQPPPRGQWQGQGQGRGGHGQRGVCKFHESGHCKKGASLVVIPCTHHQTLTISSSSPVFAFLRRWRQGSLMGQQQQQQPSRGVWEEDVALALESGSLWVEEFAVDELLNLEFMDEEKEGGGAQEGEVRDFAEHKKAEVFDSNTSSCSASSATSSPSFEPALALTAIGLPAHDAEELEWVSRVMDDSLWAPQPQQDDTATQTEDRPAKGPSSVSPAVCILSTQAMVPVKAKRSKRSRSAAPVVAWSLSGPLLFVESSTESTTTSSSSSSVSSRWPPSISSCLTHDHPSAAGDQSLFLCDKQKPKKRGRKPKPASSATAGERRCTHCGAQRTPQWRAGPLGAKTLCNACGVRFKSGRLLPEYRPACSPTFVNHIHSNCHRKVIEMRRKKEAELPSPAAASPVSYL</sequence>
<evidence type="ECO:0000256" key="1">
    <source>
        <dbReference type="ARBA" id="ARBA00005694"/>
    </source>
</evidence>
<feature type="region of interest" description="Disordered" evidence="8">
    <location>
        <begin position="1379"/>
        <end position="1440"/>
    </location>
</feature>
<dbReference type="CDD" id="cd00072">
    <property type="entry name" value="GYF"/>
    <property type="match status" value="1"/>
</dbReference>
<gene>
    <name evidence="13" type="ORF">OPV22_027110</name>
</gene>
<dbReference type="FunFam" id="3.90.70.200:FF:000002">
    <property type="entry name" value="Zinc finger CCCH domain-containing protein 19"/>
    <property type="match status" value="1"/>
</dbReference>
<feature type="region of interest" description="Disordered" evidence="8">
    <location>
        <begin position="1839"/>
        <end position="1865"/>
    </location>
</feature>
<feature type="domain" description="DM2" evidence="12">
    <location>
        <begin position="339"/>
        <end position="422"/>
    </location>
</feature>
<feature type="compositionally biased region" description="Polar residues" evidence="8">
    <location>
        <begin position="1026"/>
        <end position="1039"/>
    </location>
</feature>
<dbReference type="SMART" id="SM00719">
    <property type="entry name" value="Plus3"/>
    <property type="match status" value="1"/>
</dbReference>
<feature type="domain" description="GYF" evidence="10">
    <location>
        <begin position="810"/>
        <end position="864"/>
    </location>
</feature>
<dbReference type="InterPro" id="IPR013083">
    <property type="entry name" value="Znf_RING/FYVE/PHD"/>
</dbReference>
<dbReference type="InterPro" id="IPR013088">
    <property type="entry name" value="Znf_NHR/GATA"/>
</dbReference>
<feature type="compositionally biased region" description="Polar residues" evidence="8">
    <location>
        <begin position="1426"/>
        <end position="1439"/>
    </location>
</feature>
<dbReference type="SUPFAM" id="SSF55277">
    <property type="entry name" value="GYF domain"/>
    <property type="match status" value="1"/>
</dbReference>
<accession>A0AAV8PUC8</accession>
<evidence type="ECO:0000256" key="8">
    <source>
        <dbReference type="SAM" id="MobiDB-lite"/>
    </source>
</evidence>
<evidence type="ECO:0000259" key="10">
    <source>
        <dbReference type="PROSITE" id="PS50829"/>
    </source>
</evidence>
<dbReference type="CDD" id="cd15568">
    <property type="entry name" value="PHD5_NSD"/>
    <property type="match status" value="1"/>
</dbReference>
<dbReference type="SMART" id="SM00151">
    <property type="entry name" value="SWIB"/>
    <property type="match status" value="1"/>
</dbReference>
<keyword evidence="14" id="KW-1185">Reference proteome</keyword>
<feature type="region of interest" description="Disordered" evidence="8">
    <location>
        <begin position="663"/>
        <end position="738"/>
    </location>
</feature>
<evidence type="ECO:0000313" key="14">
    <source>
        <dbReference type="Proteomes" id="UP001222027"/>
    </source>
</evidence>
<dbReference type="Proteomes" id="UP001222027">
    <property type="component" value="Unassembled WGS sequence"/>
</dbReference>
<dbReference type="GO" id="GO:0006355">
    <property type="term" value="P:regulation of DNA-templated transcription"/>
    <property type="evidence" value="ECO:0007669"/>
    <property type="project" value="InterPro"/>
</dbReference>
<dbReference type="CDD" id="cd10567">
    <property type="entry name" value="SWIB-MDM2_like"/>
    <property type="match status" value="1"/>
</dbReference>
<dbReference type="Gene3D" id="3.90.70.200">
    <property type="entry name" value="Plus-3 domain"/>
    <property type="match status" value="1"/>
</dbReference>
<dbReference type="Pfam" id="PF00320">
    <property type="entry name" value="GATA"/>
    <property type="match status" value="1"/>
</dbReference>
<feature type="compositionally biased region" description="Basic and acidic residues" evidence="8">
    <location>
        <begin position="291"/>
        <end position="307"/>
    </location>
</feature>
<dbReference type="InterPro" id="IPR011011">
    <property type="entry name" value="Znf_FYVE_PHD"/>
</dbReference>
<keyword evidence="5" id="KW-0238">DNA-binding</keyword>
<dbReference type="Pfam" id="PF03126">
    <property type="entry name" value="Plus-3"/>
    <property type="match status" value="1"/>
</dbReference>
<feature type="compositionally biased region" description="Polar residues" evidence="8">
    <location>
        <begin position="980"/>
        <end position="992"/>
    </location>
</feature>
<evidence type="ECO:0000259" key="11">
    <source>
        <dbReference type="PROSITE" id="PS51360"/>
    </source>
</evidence>
<keyword evidence="2" id="KW-0479">Metal-binding</keyword>
<dbReference type="Pfam" id="PF02201">
    <property type="entry name" value="SWIB"/>
    <property type="match status" value="1"/>
</dbReference>
<feature type="compositionally biased region" description="Gly residues" evidence="8">
    <location>
        <begin position="1660"/>
        <end position="1671"/>
    </location>
</feature>
<feature type="region of interest" description="Disordered" evidence="8">
    <location>
        <begin position="978"/>
        <end position="997"/>
    </location>
</feature>